<dbReference type="Gene3D" id="2.40.160.20">
    <property type="match status" value="1"/>
</dbReference>
<dbReference type="InterPro" id="IPR011250">
    <property type="entry name" value="OMP/PagP_B-barrel"/>
</dbReference>
<proteinExistence type="predicted"/>
<evidence type="ECO:0000256" key="1">
    <source>
        <dbReference type="ARBA" id="ARBA00022729"/>
    </source>
</evidence>
<protein>
    <recommendedName>
        <fullName evidence="2">Outer membrane protein beta-barrel domain-containing protein</fullName>
    </recommendedName>
</protein>
<organism evidence="3 4">
    <name type="scientific">Zooshikella ganghwensis</name>
    <dbReference type="NCBI Taxonomy" id="202772"/>
    <lineage>
        <taxon>Bacteria</taxon>
        <taxon>Pseudomonadati</taxon>
        <taxon>Pseudomonadota</taxon>
        <taxon>Gammaproteobacteria</taxon>
        <taxon>Oceanospirillales</taxon>
        <taxon>Zooshikellaceae</taxon>
        <taxon>Zooshikella</taxon>
    </lineage>
</organism>
<dbReference type="GO" id="GO:0046930">
    <property type="term" value="C:pore complex"/>
    <property type="evidence" value="ECO:0007669"/>
    <property type="project" value="UniProtKB-KW"/>
</dbReference>
<comment type="caution">
    <text evidence="3">The sequence shown here is derived from an EMBL/GenBank/DDBJ whole genome shotgun (WGS) entry which is preliminary data.</text>
</comment>
<dbReference type="Pfam" id="PF13505">
    <property type="entry name" value="OMP_b-brl"/>
    <property type="match status" value="1"/>
</dbReference>
<dbReference type="Proteomes" id="UP000257039">
    <property type="component" value="Unassembled WGS sequence"/>
</dbReference>
<dbReference type="SUPFAM" id="SSF56925">
    <property type="entry name" value="OMPA-like"/>
    <property type="match status" value="1"/>
</dbReference>
<dbReference type="GO" id="GO:0015288">
    <property type="term" value="F:porin activity"/>
    <property type="evidence" value="ECO:0007669"/>
    <property type="project" value="UniProtKB-KW"/>
</dbReference>
<dbReference type="EMBL" id="NDXW01000001">
    <property type="protein sequence ID" value="RDH41975.1"/>
    <property type="molecule type" value="Genomic_DNA"/>
</dbReference>
<evidence type="ECO:0000313" key="3">
    <source>
        <dbReference type="EMBL" id="RDH41975.1"/>
    </source>
</evidence>
<dbReference type="RefSeq" id="WP_094785549.1">
    <property type="nucleotide sequence ID" value="NZ_NDXW01000001.1"/>
</dbReference>
<dbReference type="GO" id="GO:0009279">
    <property type="term" value="C:cell outer membrane"/>
    <property type="evidence" value="ECO:0007669"/>
    <property type="project" value="InterPro"/>
</dbReference>
<evidence type="ECO:0000259" key="2">
    <source>
        <dbReference type="Pfam" id="PF13505"/>
    </source>
</evidence>
<dbReference type="InterPro" id="IPR027385">
    <property type="entry name" value="Beta-barrel_OMP"/>
</dbReference>
<sequence length="259" mass="28905">MSTLLHITILISISQNICSEISFFKKYLLGISMKKAVLAVTLSSSFIAPAFSADSLNPFADEKSGFYLGLGAGAADYNDSYSEFTKEQTTYGSYEYTTRDGAVNLFAGYRVNKYFGLEINYTDLGSPDAEWKSPSGSERDDIENEIKGYGIKAVGFYPINKNIELKATAGVMKWEVEEDYSFTNSVIPSENKNNSHSEKGTSLTFGFGANYNLTENVAFGLQWERINDVGEKYDENKTDTLRFGESDIDLYTLSVQYKF</sequence>
<gene>
    <name evidence="3" type="ORF">B9G39_00120</name>
</gene>
<reference evidence="3 4" key="1">
    <citation type="submission" date="2017-04" db="EMBL/GenBank/DDBJ databases">
        <title>Draft genome sequence of Zooshikella ganghwensis VG4 isolated from Red Sea sediments.</title>
        <authorList>
            <person name="Rehman Z."/>
            <person name="Alam I."/>
            <person name="Kamau A."/>
            <person name="Bajic V."/>
            <person name="Leiknes T."/>
        </authorList>
    </citation>
    <scope>NUCLEOTIDE SEQUENCE [LARGE SCALE GENOMIC DNA]</scope>
    <source>
        <strain evidence="3 4">VG4</strain>
    </source>
</reference>
<dbReference type="AlphaFoldDB" id="A0A4P9VFT8"/>
<evidence type="ECO:0000313" key="4">
    <source>
        <dbReference type="Proteomes" id="UP000257039"/>
    </source>
</evidence>
<name>A0A4P9VFT8_9GAMM</name>
<accession>A0A4P9VFT8</accession>
<keyword evidence="4" id="KW-1185">Reference proteome</keyword>
<feature type="domain" description="Outer membrane protein beta-barrel" evidence="2">
    <location>
        <begin position="42"/>
        <end position="259"/>
    </location>
</feature>
<keyword evidence="1" id="KW-0732">Signal</keyword>